<organism evidence="1 2">
    <name type="scientific">Araneus ventricosus</name>
    <name type="common">Orbweaver spider</name>
    <name type="synonym">Epeira ventricosa</name>
    <dbReference type="NCBI Taxonomy" id="182803"/>
    <lineage>
        <taxon>Eukaryota</taxon>
        <taxon>Metazoa</taxon>
        <taxon>Ecdysozoa</taxon>
        <taxon>Arthropoda</taxon>
        <taxon>Chelicerata</taxon>
        <taxon>Arachnida</taxon>
        <taxon>Araneae</taxon>
        <taxon>Araneomorphae</taxon>
        <taxon>Entelegynae</taxon>
        <taxon>Araneoidea</taxon>
        <taxon>Araneidae</taxon>
        <taxon>Araneus</taxon>
    </lineage>
</organism>
<accession>A0A4Y2KVK8</accession>
<evidence type="ECO:0000313" key="1">
    <source>
        <dbReference type="EMBL" id="GBN06494.1"/>
    </source>
</evidence>
<dbReference type="OrthoDB" id="7787442at2759"/>
<dbReference type="Gene3D" id="3.30.420.10">
    <property type="entry name" value="Ribonuclease H-like superfamily/Ribonuclease H"/>
    <property type="match status" value="1"/>
</dbReference>
<name>A0A4Y2KVK8_ARAVE</name>
<dbReference type="PANTHER" id="PTHR47326:SF1">
    <property type="entry name" value="HTH PSQ-TYPE DOMAIN-CONTAINING PROTEIN"/>
    <property type="match status" value="1"/>
</dbReference>
<protein>
    <recommendedName>
        <fullName evidence="3">Tc1-like transposase DDE domain-containing protein</fullName>
    </recommendedName>
</protein>
<sequence length="146" mass="17041">MALKVFHYGCPLLRPSSAAGLFCPTRTRLFRDYCDFMQDGAPPHIAQQVQELFRSHFGDDRVISSSFPTVWPSRSPDLDPCDFWLWRFLKDHAYGRNTWTLPELKASLTRYVSPIDRETLRTTIEHAIERFENVLEADGMHIEHML</sequence>
<reference evidence="1 2" key="1">
    <citation type="journal article" date="2019" name="Sci. Rep.">
        <title>Orb-weaving spider Araneus ventricosus genome elucidates the spidroin gene catalogue.</title>
        <authorList>
            <person name="Kono N."/>
            <person name="Nakamura H."/>
            <person name="Ohtoshi R."/>
            <person name="Moran D.A.P."/>
            <person name="Shinohara A."/>
            <person name="Yoshida Y."/>
            <person name="Fujiwara M."/>
            <person name="Mori M."/>
            <person name="Tomita M."/>
            <person name="Arakawa K."/>
        </authorList>
    </citation>
    <scope>NUCLEOTIDE SEQUENCE [LARGE SCALE GENOMIC DNA]</scope>
</reference>
<comment type="caution">
    <text evidence="1">The sequence shown here is derived from an EMBL/GenBank/DDBJ whole genome shotgun (WGS) entry which is preliminary data.</text>
</comment>
<dbReference type="GO" id="GO:0003676">
    <property type="term" value="F:nucleic acid binding"/>
    <property type="evidence" value="ECO:0007669"/>
    <property type="project" value="InterPro"/>
</dbReference>
<gene>
    <name evidence="1" type="ORF">AVEN_140576_1</name>
</gene>
<dbReference type="AlphaFoldDB" id="A0A4Y2KVK8"/>
<proteinExistence type="predicted"/>
<dbReference type="InterPro" id="IPR036397">
    <property type="entry name" value="RNaseH_sf"/>
</dbReference>
<dbReference type="EMBL" id="BGPR01005069">
    <property type="protein sequence ID" value="GBN06494.1"/>
    <property type="molecule type" value="Genomic_DNA"/>
</dbReference>
<dbReference type="PANTHER" id="PTHR47326">
    <property type="entry name" value="TRANSPOSABLE ELEMENT TC3 TRANSPOSASE-LIKE PROTEIN"/>
    <property type="match status" value="1"/>
</dbReference>
<evidence type="ECO:0000313" key="2">
    <source>
        <dbReference type="Proteomes" id="UP000499080"/>
    </source>
</evidence>
<dbReference type="Proteomes" id="UP000499080">
    <property type="component" value="Unassembled WGS sequence"/>
</dbReference>
<evidence type="ECO:0008006" key="3">
    <source>
        <dbReference type="Google" id="ProtNLM"/>
    </source>
</evidence>
<keyword evidence="2" id="KW-1185">Reference proteome</keyword>